<comment type="caution">
    <text evidence="1">The sequence shown here is derived from an EMBL/GenBank/DDBJ whole genome shotgun (WGS) entry which is preliminary data.</text>
</comment>
<protein>
    <recommendedName>
        <fullName evidence="3">Outer membrane protein assembly factor BamE</fullName>
    </recommendedName>
</protein>
<proteinExistence type="predicted"/>
<dbReference type="EMBL" id="JBHSMZ010000010">
    <property type="protein sequence ID" value="MFC5549943.1"/>
    <property type="molecule type" value="Genomic_DNA"/>
</dbReference>
<organism evidence="1 2">
    <name type="scientific">Massilia aerilata</name>
    <dbReference type="NCBI Taxonomy" id="453817"/>
    <lineage>
        <taxon>Bacteria</taxon>
        <taxon>Pseudomonadati</taxon>
        <taxon>Pseudomonadota</taxon>
        <taxon>Betaproteobacteria</taxon>
        <taxon>Burkholderiales</taxon>
        <taxon>Oxalobacteraceae</taxon>
        <taxon>Telluria group</taxon>
        <taxon>Massilia</taxon>
    </lineage>
</organism>
<evidence type="ECO:0000313" key="1">
    <source>
        <dbReference type="EMBL" id="MFC5549943.1"/>
    </source>
</evidence>
<keyword evidence="2" id="KW-1185">Reference proteome</keyword>
<sequence>MRHLLAMSAMALALGGCATGSNEPGKIVAEDRFAQLVVPGRTTRAELLAAFGPTKTVGFDSGMEAWLYEADAGGGRHTELVLLLDRAGTVQKMRRRPAYPTDKPR</sequence>
<gene>
    <name evidence="1" type="ORF">ACFPO9_15610</name>
</gene>
<dbReference type="RefSeq" id="WP_379772036.1">
    <property type="nucleotide sequence ID" value="NZ_JBHSMZ010000010.1"/>
</dbReference>
<dbReference type="PROSITE" id="PS51257">
    <property type="entry name" value="PROKAR_LIPOPROTEIN"/>
    <property type="match status" value="1"/>
</dbReference>
<evidence type="ECO:0000313" key="2">
    <source>
        <dbReference type="Proteomes" id="UP001596086"/>
    </source>
</evidence>
<name>A0ABW0RZ76_9BURK</name>
<evidence type="ECO:0008006" key="3">
    <source>
        <dbReference type="Google" id="ProtNLM"/>
    </source>
</evidence>
<accession>A0ABW0RZ76</accession>
<dbReference type="Proteomes" id="UP001596086">
    <property type="component" value="Unassembled WGS sequence"/>
</dbReference>
<reference evidence="2" key="1">
    <citation type="journal article" date="2019" name="Int. J. Syst. Evol. Microbiol.">
        <title>The Global Catalogue of Microorganisms (GCM) 10K type strain sequencing project: providing services to taxonomists for standard genome sequencing and annotation.</title>
        <authorList>
            <consortium name="The Broad Institute Genomics Platform"/>
            <consortium name="The Broad Institute Genome Sequencing Center for Infectious Disease"/>
            <person name="Wu L."/>
            <person name="Ma J."/>
        </authorList>
    </citation>
    <scope>NUCLEOTIDE SEQUENCE [LARGE SCALE GENOMIC DNA]</scope>
    <source>
        <strain evidence="2">CGMCC 4.5798</strain>
    </source>
</reference>